<sequence>MAIQRNQNCPSEADCHCRYFTNYHPFTLLLDPSVSPDTYFDRSKLLFWVIIYIASRRFSDDPTLFTALTTPLKALLWQSISNPPHNWYLVQSVSLFCLWPPPTLSLSEDTTPVLVNIAQTMAMELGLHRPESIQDFSRTKRKLTPDEITEVVRTWSVCYIASQRLASNPPPPRTVAERRSNPVIHQYLFEFCHVHTDI</sequence>
<reference evidence="6" key="1">
    <citation type="submission" date="2022-11" db="EMBL/GenBank/DDBJ databases">
        <authorList>
            <person name="Petersen C."/>
        </authorList>
    </citation>
    <scope>NUCLEOTIDE SEQUENCE</scope>
    <source>
        <strain evidence="6">IBT 19713</strain>
    </source>
</reference>
<keyword evidence="3" id="KW-0238">DNA-binding</keyword>
<evidence type="ECO:0000256" key="2">
    <source>
        <dbReference type="ARBA" id="ARBA00023015"/>
    </source>
</evidence>
<dbReference type="GeneID" id="83201479"/>
<dbReference type="RefSeq" id="XP_058333179.1">
    <property type="nucleotide sequence ID" value="XM_058474176.1"/>
</dbReference>
<protein>
    <submittedName>
        <fullName evidence="6">Uncharacterized protein</fullName>
    </submittedName>
</protein>
<evidence type="ECO:0000256" key="5">
    <source>
        <dbReference type="ARBA" id="ARBA00023242"/>
    </source>
</evidence>
<evidence type="ECO:0000313" key="6">
    <source>
        <dbReference type="EMBL" id="KAJ5240260.1"/>
    </source>
</evidence>
<dbReference type="PANTHER" id="PTHR31845">
    <property type="entry name" value="FINGER DOMAIN PROTEIN, PUTATIVE-RELATED"/>
    <property type="match status" value="1"/>
</dbReference>
<dbReference type="GO" id="GO:0000981">
    <property type="term" value="F:DNA-binding transcription factor activity, RNA polymerase II-specific"/>
    <property type="evidence" value="ECO:0007669"/>
    <property type="project" value="TreeGrafter"/>
</dbReference>
<name>A0A9W9P9D9_9EURO</name>
<dbReference type="GO" id="GO:0000976">
    <property type="term" value="F:transcription cis-regulatory region binding"/>
    <property type="evidence" value="ECO:0007669"/>
    <property type="project" value="TreeGrafter"/>
</dbReference>
<keyword evidence="4" id="KW-0804">Transcription</keyword>
<comment type="caution">
    <text evidence="6">The sequence shown here is derived from an EMBL/GenBank/DDBJ whole genome shotgun (WGS) entry which is preliminary data.</text>
</comment>
<evidence type="ECO:0000313" key="7">
    <source>
        <dbReference type="Proteomes" id="UP001150941"/>
    </source>
</evidence>
<dbReference type="CDD" id="cd12148">
    <property type="entry name" value="fungal_TF_MHR"/>
    <property type="match status" value="1"/>
</dbReference>
<gene>
    <name evidence="6" type="ORF">N7468_004879</name>
</gene>
<evidence type="ECO:0000256" key="1">
    <source>
        <dbReference type="ARBA" id="ARBA00004123"/>
    </source>
</evidence>
<keyword evidence="2" id="KW-0805">Transcription regulation</keyword>
<organism evidence="6 7">
    <name type="scientific">Penicillium chermesinum</name>
    <dbReference type="NCBI Taxonomy" id="63820"/>
    <lineage>
        <taxon>Eukaryota</taxon>
        <taxon>Fungi</taxon>
        <taxon>Dikarya</taxon>
        <taxon>Ascomycota</taxon>
        <taxon>Pezizomycotina</taxon>
        <taxon>Eurotiomycetes</taxon>
        <taxon>Eurotiomycetidae</taxon>
        <taxon>Eurotiales</taxon>
        <taxon>Aspergillaceae</taxon>
        <taxon>Penicillium</taxon>
    </lineage>
</organism>
<proteinExistence type="predicted"/>
<comment type="subcellular location">
    <subcellularLocation>
        <location evidence="1">Nucleus</location>
    </subcellularLocation>
</comment>
<accession>A0A9W9P9D9</accession>
<evidence type="ECO:0000256" key="3">
    <source>
        <dbReference type="ARBA" id="ARBA00023125"/>
    </source>
</evidence>
<dbReference type="InterPro" id="IPR051089">
    <property type="entry name" value="prtT"/>
</dbReference>
<keyword evidence="5" id="KW-0539">Nucleus</keyword>
<dbReference type="OrthoDB" id="3163292at2759"/>
<keyword evidence="7" id="KW-1185">Reference proteome</keyword>
<reference evidence="6" key="2">
    <citation type="journal article" date="2023" name="IMA Fungus">
        <title>Comparative genomic study of the Penicillium genus elucidates a diverse pangenome and 15 lateral gene transfer events.</title>
        <authorList>
            <person name="Petersen C."/>
            <person name="Sorensen T."/>
            <person name="Nielsen M.R."/>
            <person name="Sondergaard T.E."/>
            <person name="Sorensen J.L."/>
            <person name="Fitzpatrick D.A."/>
            <person name="Frisvad J.C."/>
            <person name="Nielsen K.L."/>
        </authorList>
    </citation>
    <scope>NUCLEOTIDE SEQUENCE</scope>
    <source>
        <strain evidence="6">IBT 19713</strain>
    </source>
</reference>
<dbReference type="Proteomes" id="UP001150941">
    <property type="component" value="Unassembled WGS sequence"/>
</dbReference>
<dbReference type="GO" id="GO:0005634">
    <property type="term" value="C:nucleus"/>
    <property type="evidence" value="ECO:0007669"/>
    <property type="project" value="UniProtKB-SubCell"/>
</dbReference>
<evidence type="ECO:0000256" key="4">
    <source>
        <dbReference type="ARBA" id="ARBA00023163"/>
    </source>
</evidence>
<dbReference type="PANTHER" id="PTHR31845:SF21">
    <property type="entry name" value="REGULATORY PROTEIN LEU3"/>
    <property type="match status" value="1"/>
</dbReference>
<dbReference type="AlphaFoldDB" id="A0A9W9P9D9"/>
<dbReference type="EMBL" id="JAPQKS010000003">
    <property type="protein sequence ID" value="KAJ5240260.1"/>
    <property type="molecule type" value="Genomic_DNA"/>
</dbReference>